<dbReference type="PANTHER" id="PTHR33112">
    <property type="entry name" value="DOMAIN PROTEIN, PUTATIVE-RELATED"/>
    <property type="match status" value="1"/>
</dbReference>
<evidence type="ECO:0000313" key="3">
    <source>
        <dbReference type="EnsemblFungi" id="EJT69574"/>
    </source>
</evidence>
<proteinExistence type="predicted"/>
<dbReference type="EMBL" id="GL385404">
    <property type="protein sequence ID" value="EJT69574.1"/>
    <property type="molecule type" value="Genomic_DNA"/>
</dbReference>
<dbReference type="RefSeq" id="XP_009229359.1">
    <property type="nucleotide sequence ID" value="XM_009231095.1"/>
</dbReference>
<dbReference type="Pfam" id="PF06985">
    <property type="entry name" value="HET"/>
    <property type="match status" value="1"/>
</dbReference>
<reference evidence="3" key="4">
    <citation type="journal article" date="2015" name="G3 (Bethesda)">
        <title>Genome sequences of three phytopathogenic species of the Magnaporthaceae family of fungi.</title>
        <authorList>
            <person name="Okagaki L.H."/>
            <person name="Nunes C.C."/>
            <person name="Sailsbery J."/>
            <person name="Clay B."/>
            <person name="Brown D."/>
            <person name="John T."/>
            <person name="Oh Y."/>
            <person name="Young N."/>
            <person name="Fitzgerald M."/>
            <person name="Haas B.J."/>
            <person name="Zeng Q."/>
            <person name="Young S."/>
            <person name="Adiconis X."/>
            <person name="Fan L."/>
            <person name="Levin J.Z."/>
            <person name="Mitchell T.K."/>
            <person name="Okubara P.A."/>
            <person name="Farman M.L."/>
            <person name="Kohn L.M."/>
            <person name="Birren B."/>
            <person name="Ma L.-J."/>
            <person name="Dean R.A."/>
        </authorList>
    </citation>
    <scope>NUCLEOTIDE SEQUENCE</scope>
    <source>
        <strain evidence="3">R3-111a-1</strain>
    </source>
</reference>
<evidence type="ECO:0000259" key="1">
    <source>
        <dbReference type="Pfam" id="PF06985"/>
    </source>
</evidence>
<dbReference type="eggNOG" id="ENOG502S8TM">
    <property type="taxonomic scope" value="Eukaryota"/>
</dbReference>
<dbReference type="STRING" id="644352.J3PI62"/>
<reference evidence="4" key="1">
    <citation type="submission" date="2010-07" db="EMBL/GenBank/DDBJ databases">
        <title>The genome sequence of Gaeumannomyces graminis var. tritici strain R3-111a-1.</title>
        <authorList>
            <consortium name="The Broad Institute Genome Sequencing Platform"/>
            <person name="Ma L.-J."/>
            <person name="Dead R."/>
            <person name="Young S."/>
            <person name="Zeng Q."/>
            <person name="Koehrsen M."/>
            <person name="Alvarado L."/>
            <person name="Berlin A."/>
            <person name="Chapman S.B."/>
            <person name="Chen Z."/>
            <person name="Freedman E."/>
            <person name="Gellesch M."/>
            <person name="Goldberg J."/>
            <person name="Griggs A."/>
            <person name="Gujja S."/>
            <person name="Heilman E.R."/>
            <person name="Heiman D."/>
            <person name="Hepburn T."/>
            <person name="Howarth C."/>
            <person name="Jen D."/>
            <person name="Larson L."/>
            <person name="Mehta T."/>
            <person name="Neiman D."/>
            <person name="Pearson M."/>
            <person name="Roberts A."/>
            <person name="Saif S."/>
            <person name="Shea T."/>
            <person name="Shenoy N."/>
            <person name="Sisk P."/>
            <person name="Stolte C."/>
            <person name="Sykes S."/>
            <person name="Walk T."/>
            <person name="White J."/>
            <person name="Yandava C."/>
            <person name="Haas B."/>
            <person name="Nusbaum C."/>
            <person name="Birren B."/>
        </authorList>
    </citation>
    <scope>NUCLEOTIDE SEQUENCE [LARGE SCALE GENOMIC DNA]</scope>
    <source>
        <strain evidence="4">R3-111a-1</strain>
    </source>
</reference>
<dbReference type="OrthoDB" id="5362512at2759"/>
<reference evidence="3" key="5">
    <citation type="submission" date="2018-04" db="UniProtKB">
        <authorList>
            <consortium name="EnsemblFungi"/>
        </authorList>
    </citation>
    <scope>IDENTIFICATION</scope>
    <source>
        <strain evidence="3">R3-111a-1</strain>
    </source>
</reference>
<evidence type="ECO:0000313" key="2">
    <source>
        <dbReference type="EMBL" id="EJT69574.1"/>
    </source>
</evidence>
<reference evidence="2" key="2">
    <citation type="submission" date="2010-07" db="EMBL/GenBank/DDBJ databases">
        <authorList>
            <consortium name="The Broad Institute Genome Sequencing Platform"/>
            <consortium name="Broad Institute Genome Sequencing Center for Infectious Disease"/>
            <person name="Ma L.-J."/>
            <person name="Dead R."/>
            <person name="Young S."/>
            <person name="Zeng Q."/>
            <person name="Koehrsen M."/>
            <person name="Alvarado L."/>
            <person name="Berlin A."/>
            <person name="Chapman S.B."/>
            <person name="Chen Z."/>
            <person name="Freedman E."/>
            <person name="Gellesch M."/>
            <person name="Goldberg J."/>
            <person name="Griggs A."/>
            <person name="Gujja S."/>
            <person name="Heilman E.R."/>
            <person name="Heiman D."/>
            <person name="Hepburn T."/>
            <person name="Howarth C."/>
            <person name="Jen D."/>
            <person name="Larson L."/>
            <person name="Mehta T."/>
            <person name="Neiman D."/>
            <person name="Pearson M."/>
            <person name="Roberts A."/>
            <person name="Saif S."/>
            <person name="Shea T."/>
            <person name="Shenoy N."/>
            <person name="Sisk P."/>
            <person name="Stolte C."/>
            <person name="Sykes S."/>
            <person name="Walk T."/>
            <person name="White J."/>
            <person name="Yandava C."/>
            <person name="Haas B."/>
            <person name="Nusbaum C."/>
            <person name="Birren B."/>
        </authorList>
    </citation>
    <scope>NUCLEOTIDE SEQUENCE</scope>
    <source>
        <strain evidence="2">R3-111a-1</strain>
    </source>
</reference>
<name>J3PI62_GAET3</name>
<sequence length="705" mass="81287">MEGATLSRQPGLDERPFIITLPAPASPKHSGATPVQDSNPIPVAMVCDICKAALQRLMQPDCSTPHHTTLASYKRSVQIGCFICTSFPLQEQRRPDLPNGWDATVASVDSTLTFFNEPWPSIMFMVYVRRNIPFIPLKSERYNFDLLDGDTHPKARRLSPSTRSTQTFSTAKQWIATCTQSHEECTRRTSDAAWYPTRLLECRIDGNSETLRLVETGKTAVDGPYMTLSHCWGNKDCLKLTTDNYTQLLQEIPISTIPRLYRDALVVIRELNVKYLWIDSLCIIQHGDNSTDWDREVNLMDQVYSNSFCNISALTAPDSHQSMFHDRDPDAMYPPTTGFMNEWPMINKPSTIIKNLRDRWNEEVLKAKLNTRGWVFQERLLSPRIIHFGRSQVYWECRRLEASEEWPEGFPEKPWRDSASCYQRDLYSDRHYTSAGWKRIIEVYSACDLSFPNDRLVAISAVARRAATAFQDTYVAGLWRSALEDLLAWQVYPARSTATTWPAEVYRAPSWSWASIDARVRFGERHGPGLLVKVQEVHLDYATADKMGRLKGGWLRLQGLLRQMEPRPLDEDAEWGLRWDHDKWSFTFEALSSELDARHERDRTRLLRSAGDGFFYCVPLWVKAIHVPPANRWEFVSMTFLLLEKLDNEGRQGDFRRVGFARVQVHKREWRMLGEFLGFSLEDDTVDWSALLDVTSAKLQTFTIE</sequence>
<reference evidence="2" key="3">
    <citation type="submission" date="2010-09" db="EMBL/GenBank/DDBJ databases">
        <title>Annotation of Gaeumannomyces graminis var. tritici R3-111a-1.</title>
        <authorList>
            <consortium name="The Broad Institute Genome Sequencing Platform"/>
            <person name="Ma L.-J."/>
            <person name="Dead R."/>
            <person name="Young S.K."/>
            <person name="Zeng Q."/>
            <person name="Gargeya S."/>
            <person name="Fitzgerald M."/>
            <person name="Haas B."/>
            <person name="Abouelleil A."/>
            <person name="Alvarado L."/>
            <person name="Arachchi H.M."/>
            <person name="Berlin A."/>
            <person name="Brown A."/>
            <person name="Chapman S.B."/>
            <person name="Chen Z."/>
            <person name="Dunbar C."/>
            <person name="Freedman E."/>
            <person name="Gearin G."/>
            <person name="Gellesch M."/>
            <person name="Goldberg J."/>
            <person name="Griggs A."/>
            <person name="Gujja S."/>
            <person name="Heiman D."/>
            <person name="Howarth C."/>
            <person name="Larson L."/>
            <person name="Lui A."/>
            <person name="MacDonald P.J.P."/>
            <person name="Mehta T."/>
            <person name="Montmayeur A."/>
            <person name="Murphy C."/>
            <person name="Neiman D."/>
            <person name="Pearson M."/>
            <person name="Priest M."/>
            <person name="Roberts A."/>
            <person name="Saif S."/>
            <person name="Shea T."/>
            <person name="Shenoy N."/>
            <person name="Sisk P."/>
            <person name="Stolte C."/>
            <person name="Sykes S."/>
            <person name="Yandava C."/>
            <person name="Wortman J."/>
            <person name="Nusbaum C."/>
            <person name="Birren B."/>
        </authorList>
    </citation>
    <scope>NUCLEOTIDE SEQUENCE</scope>
    <source>
        <strain evidence="2">R3-111a-1</strain>
    </source>
</reference>
<feature type="domain" description="Heterokaryon incompatibility" evidence="1">
    <location>
        <begin position="225"/>
        <end position="378"/>
    </location>
</feature>
<protein>
    <recommendedName>
        <fullName evidence="1">Heterokaryon incompatibility domain-containing protein</fullName>
    </recommendedName>
</protein>
<dbReference type="VEuPathDB" id="FungiDB:GGTG_13190"/>
<dbReference type="HOGENOM" id="CLU_002639_3_0_1"/>
<evidence type="ECO:0000313" key="4">
    <source>
        <dbReference type="Proteomes" id="UP000006039"/>
    </source>
</evidence>
<accession>J3PI62</accession>
<organism evidence="2">
    <name type="scientific">Gaeumannomyces tritici (strain R3-111a-1)</name>
    <name type="common">Wheat and barley take-all root rot fungus</name>
    <name type="synonym">Gaeumannomyces graminis var. tritici</name>
    <dbReference type="NCBI Taxonomy" id="644352"/>
    <lineage>
        <taxon>Eukaryota</taxon>
        <taxon>Fungi</taxon>
        <taxon>Dikarya</taxon>
        <taxon>Ascomycota</taxon>
        <taxon>Pezizomycotina</taxon>
        <taxon>Sordariomycetes</taxon>
        <taxon>Sordariomycetidae</taxon>
        <taxon>Magnaporthales</taxon>
        <taxon>Magnaporthaceae</taxon>
        <taxon>Gaeumannomyces</taxon>
    </lineage>
</organism>
<dbReference type="EnsemblFungi" id="EJT69574">
    <property type="protein sequence ID" value="EJT69574"/>
    <property type="gene ID" value="GGTG_13190"/>
</dbReference>
<dbReference type="PANTHER" id="PTHR33112:SF11">
    <property type="entry name" value="HETEROKARYON INCOMPATIBILITY DOMAIN-CONTAINING PROTEIN"/>
    <property type="match status" value="1"/>
</dbReference>
<gene>
    <name evidence="3" type="primary">20353648</name>
    <name evidence="2" type="ORF">GGTG_13190</name>
</gene>
<dbReference type="Proteomes" id="UP000006039">
    <property type="component" value="Unassembled WGS sequence"/>
</dbReference>
<dbReference type="GeneID" id="20353648"/>
<keyword evidence="4" id="KW-1185">Reference proteome</keyword>
<dbReference type="InterPro" id="IPR010730">
    <property type="entry name" value="HET"/>
</dbReference>
<dbReference type="AlphaFoldDB" id="J3PI62"/>